<feature type="domain" description="Lysozyme inhibitor LprI-like N-terminal" evidence="2">
    <location>
        <begin position="23"/>
        <end position="112"/>
    </location>
</feature>
<keyword evidence="1" id="KW-0732">Signal</keyword>
<accession>A0ABW9VKJ4</accession>
<gene>
    <name evidence="3" type="ORF">GTP27_08835</name>
</gene>
<comment type="caution">
    <text evidence="3">The sequence shown here is derived from an EMBL/GenBank/DDBJ whole genome shotgun (WGS) entry which is preliminary data.</text>
</comment>
<keyword evidence="4" id="KW-1185">Reference proteome</keyword>
<dbReference type="Pfam" id="PF07007">
    <property type="entry name" value="LprI"/>
    <property type="match status" value="1"/>
</dbReference>
<feature type="signal peptide" evidence="1">
    <location>
        <begin position="1"/>
        <end position="21"/>
    </location>
</feature>
<evidence type="ECO:0000313" key="4">
    <source>
        <dbReference type="Proteomes" id="UP000478090"/>
    </source>
</evidence>
<dbReference type="InterPro" id="IPR009739">
    <property type="entry name" value="LprI-like_N"/>
</dbReference>
<evidence type="ECO:0000259" key="2">
    <source>
        <dbReference type="Pfam" id="PF07007"/>
    </source>
</evidence>
<organism evidence="3 4">
    <name type="scientific">Duganella qianjiadongensis</name>
    <dbReference type="NCBI Taxonomy" id="2692176"/>
    <lineage>
        <taxon>Bacteria</taxon>
        <taxon>Pseudomonadati</taxon>
        <taxon>Pseudomonadota</taxon>
        <taxon>Betaproteobacteria</taxon>
        <taxon>Burkholderiales</taxon>
        <taxon>Oxalobacteraceae</taxon>
        <taxon>Telluria group</taxon>
        <taxon>Duganella</taxon>
    </lineage>
</organism>
<proteinExistence type="predicted"/>
<protein>
    <submittedName>
        <fullName evidence="3">DUF1311 domain-containing protein</fullName>
    </submittedName>
</protein>
<evidence type="ECO:0000256" key="1">
    <source>
        <dbReference type="SAM" id="SignalP"/>
    </source>
</evidence>
<dbReference type="PANTHER" id="PTHR39176">
    <property type="entry name" value="PERIPLASMIC PROTEIN-RELATED"/>
    <property type="match status" value="1"/>
</dbReference>
<dbReference type="PANTHER" id="PTHR39176:SF1">
    <property type="entry name" value="PERIPLASMIC PROTEIN"/>
    <property type="match status" value="1"/>
</dbReference>
<dbReference type="Proteomes" id="UP000478090">
    <property type="component" value="Unassembled WGS sequence"/>
</dbReference>
<sequence length="129" mass="14826">MKMMRKIVFALLCVFFRSAVANCEDPKTQVEMTACARQDYAEQDKKLNTAYAEYRVRLRESQKKQLKDAQLAWIKFRDASCEFESSGVEGGSVYPMVRYLCLSEKTAIRLQEIKELSVCKEGNLSCPAY</sequence>
<feature type="chain" id="PRO_5046756773" evidence="1">
    <location>
        <begin position="22"/>
        <end position="129"/>
    </location>
</feature>
<dbReference type="Gene3D" id="1.20.1270.180">
    <property type="match status" value="1"/>
</dbReference>
<dbReference type="EMBL" id="WWCM01000005">
    <property type="protein sequence ID" value="MYM39435.1"/>
    <property type="molecule type" value="Genomic_DNA"/>
</dbReference>
<evidence type="ECO:0000313" key="3">
    <source>
        <dbReference type="EMBL" id="MYM39435.1"/>
    </source>
</evidence>
<reference evidence="3 4" key="1">
    <citation type="submission" date="2019-12" db="EMBL/GenBank/DDBJ databases">
        <title>Novel species isolated from a subtropical stream in China.</title>
        <authorList>
            <person name="Lu H."/>
        </authorList>
    </citation>
    <scope>NUCLEOTIDE SEQUENCE [LARGE SCALE GENOMIC DNA]</scope>
    <source>
        <strain evidence="3 4">CY13W</strain>
    </source>
</reference>
<name>A0ABW9VKJ4_9BURK</name>